<keyword evidence="1" id="KW-0472">Membrane</keyword>
<feature type="domain" description="Aminotransferase-like plant mobile" evidence="2">
    <location>
        <begin position="1"/>
        <end position="138"/>
    </location>
</feature>
<dbReference type="GO" id="GO:0010073">
    <property type="term" value="P:meristem maintenance"/>
    <property type="evidence" value="ECO:0007669"/>
    <property type="project" value="InterPro"/>
</dbReference>
<name>A0AAF0X9J3_DAUCS</name>
<evidence type="ECO:0000259" key="2">
    <source>
        <dbReference type="Pfam" id="PF10536"/>
    </source>
</evidence>
<keyword evidence="1" id="KW-0812">Transmembrane</keyword>
<feature type="transmembrane region" description="Helical" evidence="1">
    <location>
        <begin position="152"/>
        <end position="172"/>
    </location>
</feature>
<protein>
    <recommendedName>
        <fullName evidence="2">Aminotransferase-like plant mobile domain-containing protein</fullName>
    </recommendedName>
</protein>
<dbReference type="AlphaFoldDB" id="A0AAF0X9J3"/>
<keyword evidence="4" id="KW-1185">Reference proteome</keyword>
<evidence type="ECO:0000256" key="1">
    <source>
        <dbReference type="SAM" id="Phobius"/>
    </source>
</evidence>
<evidence type="ECO:0000313" key="3">
    <source>
        <dbReference type="EMBL" id="WOH02987.1"/>
    </source>
</evidence>
<dbReference type="PANTHER" id="PTHR46033">
    <property type="entry name" value="PROTEIN MAIN-LIKE 2"/>
    <property type="match status" value="1"/>
</dbReference>
<dbReference type="InterPro" id="IPR044824">
    <property type="entry name" value="MAIN-like"/>
</dbReference>
<proteinExistence type="predicted"/>
<organism evidence="3 4">
    <name type="scientific">Daucus carota subsp. sativus</name>
    <name type="common">Carrot</name>
    <dbReference type="NCBI Taxonomy" id="79200"/>
    <lineage>
        <taxon>Eukaryota</taxon>
        <taxon>Viridiplantae</taxon>
        <taxon>Streptophyta</taxon>
        <taxon>Embryophyta</taxon>
        <taxon>Tracheophyta</taxon>
        <taxon>Spermatophyta</taxon>
        <taxon>Magnoliopsida</taxon>
        <taxon>eudicotyledons</taxon>
        <taxon>Gunneridae</taxon>
        <taxon>Pentapetalae</taxon>
        <taxon>asterids</taxon>
        <taxon>campanulids</taxon>
        <taxon>Apiales</taxon>
        <taxon>Apiaceae</taxon>
        <taxon>Apioideae</taxon>
        <taxon>Scandiceae</taxon>
        <taxon>Daucinae</taxon>
        <taxon>Daucus</taxon>
        <taxon>Daucus sect. Daucus</taxon>
    </lineage>
</organism>
<dbReference type="Proteomes" id="UP000077755">
    <property type="component" value="Chromosome 5"/>
</dbReference>
<keyword evidence="1" id="KW-1133">Transmembrane helix</keyword>
<dbReference type="Pfam" id="PF10536">
    <property type="entry name" value="PMD"/>
    <property type="match status" value="1"/>
</dbReference>
<reference evidence="3" key="2">
    <citation type="submission" date="2022-03" db="EMBL/GenBank/DDBJ databases">
        <title>Draft title - Genomic analysis of global carrot germplasm unveils the trajectory of domestication and the origin of high carotenoid orange carrot.</title>
        <authorList>
            <person name="Iorizzo M."/>
            <person name="Ellison S."/>
            <person name="Senalik D."/>
            <person name="Macko-Podgorni A."/>
            <person name="Grzebelus D."/>
            <person name="Bostan H."/>
            <person name="Rolling W."/>
            <person name="Curaba J."/>
            <person name="Simon P."/>
        </authorList>
    </citation>
    <scope>NUCLEOTIDE SEQUENCE</scope>
    <source>
        <tissue evidence="3">Leaf</tissue>
    </source>
</reference>
<dbReference type="InterPro" id="IPR019557">
    <property type="entry name" value="AminoTfrase-like_pln_mobile"/>
</dbReference>
<accession>A0AAF0X9J3</accession>
<evidence type="ECO:0000313" key="4">
    <source>
        <dbReference type="Proteomes" id="UP000077755"/>
    </source>
</evidence>
<reference evidence="3" key="1">
    <citation type="journal article" date="2016" name="Nat. Genet.">
        <title>A high-quality carrot genome assembly provides new insights into carotenoid accumulation and asterid genome evolution.</title>
        <authorList>
            <person name="Iorizzo M."/>
            <person name="Ellison S."/>
            <person name="Senalik D."/>
            <person name="Zeng P."/>
            <person name="Satapoomin P."/>
            <person name="Huang J."/>
            <person name="Bowman M."/>
            <person name="Iovene M."/>
            <person name="Sanseverino W."/>
            <person name="Cavagnaro P."/>
            <person name="Yildiz M."/>
            <person name="Macko-Podgorni A."/>
            <person name="Moranska E."/>
            <person name="Grzebelus E."/>
            <person name="Grzebelus D."/>
            <person name="Ashrafi H."/>
            <person name="Zheng Z."/>
            <person name="Cheng S."/>
            <person name="Spooner D."/>
            <person name="Van Deynze A."/>
            <person name="Simon P."/>
        </authorList>
    </citation>
    <scope>NUCLEOTIDE SEQUENCE</scope>
    <source>
        <tissue evidence="3">Leaf</tissue>
    </source>
</reference>
<sequence>MERWFAQTNTVHLPCGEIGPTPLDWTMITGLRFGGQSISLDPNYAKDEAVKLLGLKRRKRVFQGNRITLSAIRPTEAQVRAFPANDVIKERISRRLFLYVIGSCFFGNSKSVIHHELVKLVEDIHAVPDYDWGAFTYAAFLVGMRRKVTGQIGSFTAFWPFLVVITVFALYIV</sequence>
<dbReference type="EMBL" id="CP093347">
    <property type="protein sequence ID" value="WOH02987.1"/>
    <property type="molecule type" value="Genomic_DNA"/>
</dbReference>
<gene>
    <name evidence="3" type="ORF">DCAR_0522377</name>
</gene>
<dbReference type="PANTHER" id="PTHR46033:SF8">
    <property type="entry name" value="PROTEIN MAINTENANCE OF MERISTEMS-LIKE"/>
    <property type="match status" value="1"/>
</dbReference>